<feature type="non-terminal residue" evidence="1">
    <location>
        <position position="1"/>
    </location>
</feature>
<name>A0A9N9N7V0_9GLOM</name>
<proteinExistence type="predicted"/>
<accession>A0A9N9N7V0</accession>
<protein>
    <submittedName>
        <fullName evidence="1">15630_t:CDS:1</fullName>
    </submittedName>
</protein>
<reference evidence="1" key="1">
    <citation type="submission" date="2021-06" db="EMBL/GenBank/DDBJ databases">
        <authorList>
            <person name="Kallberg Y."/>
            <person name="Tangrot J."/>
            <person name="Rosling A."/>
        </authorList>
    </citation>
    <scope>NUCLEOTIDE SEQUENCE</scope>
    <source>
        <strain evidence="1">FL966</strain>
    </source>
</reference>
<dbReference type="EMBL" id="CAJVQA010011706">
    <property type="protein sequence ID" value="CAG8710097.1"/>
    <property type="molecule type" value="Genomic_DNA"/>
</dbReference>
<sequence>MDFEADIQNNGFRIASLGQIVAANRYFLLQEEPTKYGNHFNI</sequence>
<organism evidence="1 2">
    <name type="scientific">Cetraspora pellucida</name>
    <dbReference type="NCBI Taxonomy" id="1433469"/>
    <lineage>
        <taxon>Eukaryota</taxon>
        <taxon>Fungi</taxon>
        <taxon>Fungi incertae sedis</taxon>
        <taxon>Mucoromycota</taxon>
        <taxon>Glomeromycotina</taxon>
        <taxon>Glomeromycetes</taxon>
        <taxon>Diversisporales</taxon>
        <taxon>Gigasporaceae</taxon>
        <taxon>Cetraspora</taxon>
    </lineage>
</organism>
<gene>
    <name evidence="1" type="ORF">CPELLU_LOCUS12284</name>
</gene>
<evidence type="ECO:0000313" key="1">
    <source>
        <dbReference type="EMBL" id="CAG8710097.1"/>
    </source>
</evidence>
<keyword evidence="2" id="KW-1185">Reference proteome</keyword>
<dbReference type="AlphaFoldDB" id="A0A9N9N7V0"/>
<feature type="non-terminal residue" evidence="1">
    <location>
        <position position="42"/>
    </location>
</feature>
<evidence type="ECO:0000313" key="2">
    <source>
        <dbReference type="Proteomes" id="UP000789759"/>
    </source>
</evidence>
<comment type="caution">
    <text evidence="1">The sequence shown here is derived from an EMBL/GenBank/DDBJ whole genome shotgun (WGS) entry which is preliminary data.</text>
</comment>
<dbReference type="Proteomes" id="UP000789759">
    <property type="component" value="Unassembled WGS sequence"/>
</dbReference>